<dbReference type="AlphaFoldDB" id="A0A7T7F8W7"/>
<dbReference type="PANTHER" id="PTHR45460">
    <property type="entry name" value="SIMILAR TO CYSTEINE PROTEINASE"/>
    <property type="match status" value="1"/>
</dbReference>
<protein>
    <submittedName>
        <fullName evidence="3">VCBS repeat-containing protein</fullName>
    </submittedName>
</protein>
<keyword evidence="2" id="KW-0812">Transmembrane</keyword>
<name>A0A7T7F8W7_9SPHI</name>
<evidence type="ECO:0000313" key="3">
    <source>
        <dbReference type="EMBL" id="QQL48650.1"/>
    </source>
</evidence>
<evidence type="ECO:0000256" key="1">
    <source>
        <dbReference type="ARBA" id="ARBA00022729"/>
    </source>
</evidence>
<reference evidence="3 4" key="1">
    <citation type="submission" date="2020-12" db="EMBL/GenBank/DDBJ databases">
        <title>HMF7856_wgs.fasta genome submission.</title>
        <authorList>
            <person name="Kang H."/>
            <person name="Kim H."/>
            <person name="Joh K."/>
        </authorList>
    </citation>
    <scope>NUCLEOTIDE SEQUENCE [LARGE SCALE GENOMIC DNA]</scope>
    <source>
        <strain evidence="3 4">HMF7856</strain>
    </source>
</reference>
<dbReference type="RefSeq" id="WP_200229886.1">
    <property type="nucleotide sequence ID" value="NZ_CP066775.1"/>
</dbReference>
<keyword evidence="2" id="KW-1133">Transmembrane helix</keyword>
<dbReference type="Gene3D" id="2.130.10.130">
    <property type="entry name" value="Integrin alpha, N-terminal"/>
    <property type="match status" value="2"/>
</dbReference>
<dbReference type="PANTHER" id="PTHR45460:SF2">
    <property type="entry name" value="ALPHA 1,3 GLUCANASE, GH71 FAMILY (EUROFUNG)"/>
    <property type="match status" value="1"/>
</dbReference>
<sequence>MDMWSKAKYIIGLSGFVLIIGATVIIDGCKTKSGSNLQDTNDVELSSSQLVTKYCTKCHKLVPVNALTKDVWLNHTLVAMAPYLQIATYGTEFYRPDTAKGISISDWARIVDYYKKNAPTNPLPQKRPDSLVNDWAGFSLKKPSSTADVDLAFTTMVSIDPQSHVIYSADNVKAKLYKWDSNLNASPVTQLPSAAVSMAYVKDGSYYNGVITCIGEVAPKDFPNGKVLSLDLAAKGAMPKVIESDLSRPMQTSAIDVNKDGLMDYVISSRGKLRGHLFVMKQKADHTFDRVSLKDSDGVVQTVVGDFNKDGWPDIMALYGNNNEGISLFTNDKKGGFTERRLLSLPPVYGSSSFQLADVDKDGDLDVILTCGYNFGDSRIKKPYHGLYIYKNNGNWSLEQSYFYPINGCTKAIATDFDRDGDLDIVASAFFADLQSQPAESFIYFENDKAGHYIPHAVPVSKYGRWFDMAVGDVNGDGKPDVVLGNYSQGMTIDHNKNPYQNGNIPLIVLENHTGKKIG</sequence>
<gene>
    <name evidence="3" type="ORF">GO620_010700</name>
</gene>
<proteinExistence type="predicted"/>
<evidence type="ECO:0000313" key="4">
    <source>
        <dbReference type="Proteomes" id="UP000429232"/>
    </source>
</evidence>
<accession>A0A7T7F8W7</accession>
<dbReference type="KEGG" id="mgik:GO620_010700"/>
<dbReference type="SUPFAM" id="SSF69318">
    <property type="entry name" value="Integrin alpha N-terminal domain"/>
    <property type="match status" value="1"/>
</dbReference>
<dbReference type="Pfam" id="PF01839">
    <property type="entry name" value="FG-GAP"/>
    <property type="match status" value="1"/>
</dbReference>
<dbReference type="Pfam" id="PF13517">
    <property type="entry name" value="FG-GAP_3"/>
    <property type="match status" value="2"/>
</dbReference>
<dbReference type="InterPro" id="IPR013517">
    <property type="entry name" value="FG-GAP"/>
</dbReference>
<keyword evidence="2" id="KW-0472">Membrane</keyword>
<feature type="transmembrane region" description="Helical" evidence="2">
    <location>
        <begin position="7"/>
        <end position="26"/>
    </location>
</feature>
<evidence type="ECO:0000256" key="2">
    <source>
        <dbReference type="SAM" id="Phobius"/>
    </source>
</evidence>
<keyword evidence="1" id="KW-0732">Signal</keyword>
<dbReference type="InterPro" id="IPR028994">
    <property type="entry name" value="Integrin_alpha_N"/>
</dbReference>
<dbReference type="Proteomes" id="UP000429232">
    <property type="component" value="Chromosome"/>
</dbReference>
<dbReference type="EMBL" id="CP066775">
    <property type="protein sequence ID" value="QQL48650.1"/>
    <property type="molecule type" value="Genomic_DNA"/>
</dbReference>
<keyword evidence="4" id="KW-1185">Reference proteome</keyword>
<organism evidence="3 4">
    <name type="scientific">Mucilaginibacter ginkgonis</name>
    <dbReference type="NCBI Taxonomy" id="2682091"/>
    <lineage>
        <taxon>Bacteria</taxon>
        <taxon>Pseudomonadati</taxon>
        <taxon>Bacteroidota</taxon>
        <taxon>Sphingobacteriia</taxon>
        <taxon>Sphingobacteriales</taxon>
        <taxon>Sphingobacteriaceae</taxon>
        <taxon>Mucilaginibacter</taxon>
    </lineage>
</organism>